<reference evidence="4 5" key="1">
    <citation type="submission" date="2015-12" db="EMBL/GenBank/DDBJ databases">
        <title>The genome of Folsomia candida.</title>
        <authorList>
            <person name="Faddeeva A."/>
            <person name="Derks M.F."/>
            <person name="Anvar Y."/>
            <person name="Smit S."/>
            <person name="Van Straalen N."/>
            <person name="Roelofs D."/>
        </authorList>
    </citation>
    <scope>NUCLEOTIDE SEQUENCE [LARGE SCALE GENOMIC DNA]</scope>
    <source>
        <strain evidence="4 5">VU population</strain>
        <tissue evidence="4">Whole body</tissue>
    </source>
</reference>
<feature type="compositionally biased region" description="Low complexity" evidence="1">
    <location>
        <begin position="494"/>
        <end position="507"/>
    </location>
</feature>
<feature type="region of interest" description="Disordered" evidence="1">
    <location>
        <begin position="98"/>
        <end position="126"/>
    </location>
</feature>
<feature type="region of interest" description="Disordered" evidence="1">
    <location>
        <begin position="475"/>
        <end position="524"/>
    </location>
</feature>
<evidence type="ECO:0000259" key="3">
    <source>
        <dbReference type="PROSITE" id="PS51034"/>
    </source>
</evidence>
<evidence type="ECO:0000256" key="2">
    <source>
        <dbReference type="SAM" id="Phobius"/>
    </source>
</evidence>
<feature type="compositionally biased region" description="Low complexity" evidence="1">
    <location>
        <begin position="298"/>
        <end position="316"/>
    </location>
</feature>
<dbReference type="OrthoDB" id="6351704at2759"/>
<feature type="region of interest" description="Disordered" evidence="1">
    <location>
        <begin position="269"/>
        <end position="316"/>
    </location>
</feature>
<gene>
    <name evidence="4" type="ORF">Fcan01_21690</name>
</gene>
<feature type="domain" description="ZP" evidence="3">
    <location>
        <begin position="160"/>
        <end position="463"/>
    </location>
</feature>
<keyword evidence="5" id="KW-1185">Reference proteome</keyword>
<dbReference type="PANTHER" id="PTHR46560">
    <property type="entry name" value="CYPHER, ISOFORM B"/>
    <property type="match status" value="1"/>
</dbReference>
<dbReference type="Proteomes" id="UP000198287">
    <property type="component" value="Unassembled WGS sequence"/>
</dbReference>
<name>A0A226DFW6_FOLCA</name>
<dbReference type="InterPro" id="IPR001507">
    <property type="entry name" value="ZP_dom"/>
</dbReference>
<dbReference type="PROSITE" id="PS51034">
    <property type="entry name" value="ZP_2"/>
    <property type="match status" value="1"/>
</dbReference>
<protein>
    <recommendedName>
        <fullName evidence="3">ZP domain-containing protein</fullName>
    </recommendedName>
</protein>
<sequence length="597" mass="64603">MRCRSRRSRRAKTCGKMSGHYVERDTTTKTTKWSLVARLGLVLVALLELSVQAEGSHLPPGYLSLRGRSEEVGDTLAEVVFEPVASDVGILEDEVETTTMTPIEDEDAASTKKTEVPTSTPKVTTVPTTEGLARRGVVNEDSTPVLVGPNGKRYLDISANCDSNQMFIVGQFLSKFKGRIYSLGYPDENECGKSAFSDPGENVTFSLPLGQCGVQMMGLDPEFDSPKRHEVTLYIQYSSFLQQVIDDKVSVSCVEIHRSPLEESMQMLDFSSNEDPNPTTSRQARRMMGSVKDTKTGKPISPAPSSSSTSQTGTKISSKIGESWMEILHGKDPSPKSRKMLPVAVGQDVTLVISTKVMRGYDARIVNCSANDGTRLGSIDGFRSQQILDSAGCSVDTSMVAYCQGPCPQEPCDSGLNHFGTWRDKYGRIADALVDTAEIVNSVEVYAPELEDAAGAGGANGGDHHFERHQSLVPLGGSITSTHGQGRHLRFSDTKSAAHSSSSSSSTSHEEDDGDSSNAQNNATKPNFLGGSSVCVSPGSIILALVILGVVLVISATATLWFALKRSEARKYRQAVKHAPFTQQHTGVQPYYRFSHW</sequence>
<comment type="caution">
    <text evidence="4">The sequence shown here is derived from an EMBL/GenBank/DDBJ whole genome shotgun (WGS) entry which is preliminary data.</text>
</comment>
<dbReference type="AlphaFoldDB" id="A0A226DFW6"/>
<organism evidence="4 5">
    <name type="scientific">Folsomia candida</name>
    <name type="common">Springtail</name>
    <dbReference type="NCBI Taxonomy" id="158441"/>
    <lineage>
        <taxon>Eukaryota</taxon>
        <taxon>Metazoa</taxon>
        <taxon>Ecdysozoa</taxon>
        <taxon>Arthropoda</taxon>
        <taxon>Hexapoda</taxon>
        <taxon>Collembola</taxon>
        <taxon>Entomobryomorpha</taxon>
        <taxon>Isotomoidea</taxon>
        <taxon>Isotomidae</taxon>
        <taxon>Proisotominae</taxon>
        <taxon>Folsomia</taxon>
    </lineage>
</organism>
<dbReference type="PANTHER" id="PTHR46560:SF5">
    <property type="entry name" value="CYPHER, ISOFORM B"/>
    <property type="match status" value="1"/>
</dbReference>
<keyword evidence="2" id="KW-0472">Membrane</keyword>
<evidence type="ECO:0000313" key="5">
    <source>
        <dbReference type="Proteomes" id="UP000198287"/>
    </source>
</evidence>
<dbReference type="EMBL" id="LNIX01000021">
    <property type="protein sequence ID" value="OXA43754.1"/>
    <property type="molecule type" value="Genomic_DNA"/>
</dbReference>
<keyword evidence="2" id="KW-1133">Transmembrane helix</keyword>
<evidence type="ECO:0000313" key="4">
    <source>
        <dbReference type="EMBL" id="OXA43754.1"/>
    </source>
</evidence>
<evidence type="ECO:0000256" key="1">
    <source>
        <dbReference type="SAM" id="MobiDB-lite"/>
    </source>
</evidence>
<keyword evidence="2" id="KW-0812">Transmembrane</keyword>
<feature type="compositionally biased region" description="Polar residues" evidence="1">
    <location>
        <begin position="269"/>
        <end position="282"/>
    </location>
</feature>
<feature type="compositionally biased region" description="Low complexity" evidence="1">
    <location>
        <begin position="116"/>
        <end position="126"/>
    </location>
</feature>
<accession>A0A226DFW6</accession>
<feature type="transmembrane region" description="Helical" evidence="2">
    <location>
        <begin position="541"/>
        <end position="564"/>
    </location>
</feature>
<proteinExistence type="predicted"/>
<dbReference type="OMA" id="MRGYDAR"/>